<dbReference type="InterPro" id="IPR037185">
    <property type="entry name" value="EmrE-like"/>
</dbReference>
<feature type="domain" description="EamA" evidence="7">
    <location>
        <begin position="7"/>
        <end position="142"/>
    </location>
</feature>
<evidence type="ECO:0000256" key="6">
    <source>
        <dbReference type="SAM" id="Phobius"/>
    </source>
</evidence>
<dbReference type="InterPro" id="IPR050638">
    <property type="entry name" value="AA-Vitamin_Transporters"/>
</dbReference>
<dbReference type="EMBL" id="BMMZ01000011">
    <property type="protein sequence ID" value="GGL76302.1"/>
    <property type="molecule type" value="Genomic_DNA"/>
</dbReference>
<organism evidence="8 9">
    <name type="scientific">Microlunatus endophyticus</name>
    <dbReference type="NCBI Taxonomy" id="1716077"/>
    <lineage>
        <taxon>Bacteria</taxon>
        <taxon>Bacillati</taxon>
        <taxon>Actinomycetota</taxon>
        <taxon>Actinomycetes</taxon>
        <taxon>Propionibacteriales</taxon>
        <taxon>Propionibacteriaceae</taxon>
        <taxon>Microlunatus</taxon>
    </lineage>
</organism>
<reference evidence="8" key="2">
    <citation type="submission" date="2020-09" db="EMBL/GenBank/DDBJ databases">
        <authorList>
            <person name="Sun Q."/>
            <person name="Zhou Y."/>
        </authorList>
    </citation>
    <scope>NUCLEOTIDE SEQUENCE</scope>
    <source>
        <strain evidence="8">CGMCC 4.7306</strain>
    </source>
</reference>
<feature type="transmembrane region" description="Helical" evidence="6">
    <location>
        <begin position="71"/>
        <end position="88"/>
    </location>
</feature>
<feature type="transmembrane region" description="Helical" evidence="6">
    <location>
        <begin position="126"/>
        <end position="147"/>
    </location>
</feature>
<feature type="transmembrane region" description="Helical" evidence="6">
    <location>
        <begin position="94"/>
        <end position="114"/>
    </location>
</feature>
<feature type="transmembrane region" description="Helical" evidence="6">
    <location>
        <begin position="183"/>
        <end position="205"/>
    </location>
</feature>
<comment type="caution">
    <text evidence="8">The sequence shown here is derived from an EMBL/GenBank/DDBJ whole genome shotgun (WGS) entry which is preliminary data.</text>
</comment>
<feature type="transmembrane region" description="Helical" evidence="6">
    <location>
        <begin position="225"/>
        <end position="244"/>
    </location>
</feature>
<dbReference type="PANTHER" id="PTHR32322:SF2">
    <property type="entry name" value="EAMA DOMAIN-CONTAINING PROTEIN"/>
    <property type="match status" value="1"/>
</dbReference>
<evidence type="ECO:0000313" key="8">
    <source>
        <dbReference type="EMBL" id="GGL76302.1"/>
    </source>
</evidence>
<dbReference type="PANTHER" id="PTHR32322">
    <property type="entry name" value="INNER MEMBRANE TRANSPORTER"/>
    <property type="match status" value="1"/>
</dbReference>
<keyword evidence="9" id="KW-1185">Reference proteome</keyword>
<evidence type="ECO:0000256" key="5">
    <source>
        <dbReference type="ARBA" id="ARBA00023136"/>
    </source>
</evidence>
<feature type="transmembrane region" description="Helical" evidence="6">
    <location>
        <begin position="36"/>
        <end position="59"/>
    </location>
</feature>
<keyword evidence="5 6" id="KW-0472">Membrane</keyword>
<protein>
    <submittedName>
        <fullName evidence="8">Membrane protein</fullName>
    </submittedName>
</protein>
<proteinExistence type="inferred from homology"/>
<feature type="transmembrane region" description="Helical" evidence="6">
    <location>
        <begin position="256"/>
        <end position="274"/>
    </location>
</feature>
<dbReference type="GO" id="GO:0016020">
    <property type="term" value="C:membrane"/>
    <property type="evidence" value="ECO:0007669"/>
    <property type="project" value="UniProtKB-SubCell"/>
</dbReference>
<sequence length="320" mass="32840">MPDHRGSGLTIALVSSASFALSGMFASSLIDDGWSSGAITTVRILGAAVVLFLPALRSLRGDWGVVSRARWQLLGFGIFAVTLAQLGFFSAVRFIPPALALLIEYLGPVLLVGWTTARTRKAPARLTLLGVVVALVGLVLVSGVIGSVHLNPLGIGLGLLAALGNAVYWALGASQTHGLPPVALAGLGLGIGGILLAIVAAVGLLPVRMSAGAATLADRGWPAPAMIIALILIATVLPYVTGIVATRRLGATVASFIGYGEPIFAIVWMALLLAEVPTPMQFAGAAAIIAGVVLVRLGELIRRDAGRAGSLARSRPWDTE</sequence>
<evidence type="ECO:0000259" key="7">
    <source>
        <dbReference type="Pfam" id="PF00892"/>
    </source>
</evidence>
<evidence type="ECO:0000256" key="4">
    <source>
        <dbReference type="ARBA" id="ARBA00022989"/>
    </source>
</evidence>
<keyword evidence="3 6" id="KW-0812">Transmembrane</keyword>
<keyword evidence="4 6" id="KW-1133">Transmembrane helix</keyword>
<gene>
    <name evidence="8" type="ORF">GCM10011575_38120</name>
</gene>
<comment type="similarity">
    <text evidence="2">Belongs to the EamA transporter family.</text>
</comment>
<accession>A0A917SG38</accession>
<dbReference type="RefSeq" id="WP_229670335.1">
    <property type="nucleotide sequence ID" value="NZ_BMMZ01000011.1"/>
</dbReference>
<dbReference type="InterPro" id="IPR000620">
    <property type="entry name" value="EamA_dom"/>
</dbReference>
<dbReference type="Proteomes" id="UP000613840">
    <property type="component" value="Unassembled WGS sequence"/>
</dbReference>
<feature type="transmembrane region" description="Helical" evidence="6">
    <location>
        <begin position="280"/>
        <end position="297"/>
    </location>
</feature>
<reference evidence="8" key="1">
    <citation type="journal article" date="2014" name="Int. J. Syst. Evol. Microbiol.">
        <title>Complete genome sequence of Corynebacterium casei LMG S-19264T (=DSM 44701T), isolated from a smear-ripened cheese.</title>
        <authorList>
            <consortium name="US DOE Joint Genome Institute (JGI-PGF)"/>
            <person name="Walter F."/>
            <person name="Albersmeier A."/>
            <person name="Kalinowski J."/>
            <person name="Ruckert C."/>
        </authorList>
    </citation>
    <scope>NUCLEOTIDE SEQUENCE</scope>
    <source>
        <strain evidence="8">CGMCC 4.7306</strain>
    </source>
</reference>
<dbReference type="Pfam" id="PF00892">
    <property type="entry name" value="EamA"/>
    <property type="match status" value="2"/>
</dbReference>
<dbReference type="AlphaFoldDB" id="A0A917SG38"/>
<comment type="subcellular location">
    <subcellularLocation>
        <location evidence="1">Membrane</location>
        <topology evidence="1">Multi-pass membrane protein</topology>
    </subcellularLocation>
</comment>
<dbReference type="SUPFAM" id="SSF103481">
    <property type="entry name" value="Multidrug resistance efflux transporter EmrE"/>
    <property type="match status" value="2"/>
</dbReference>
<evidence type="ECO:0000256" key="3">
    <source>
        <dbReference type="ARBA" id="ARBA00022692"/>
    </source>
</evidence>
<feature type="transmembrane region" description="Helical" evidence="6">
    <location>
        <begin position="153"/>
        <end position="171"/>
    </location>
</feature>
<evidence type="ECO:0000256" key="1">
    <source>
        <dbReference type="ARBA" id="ARBA00004141"/>
    </source>
</evidence>
<evidence type="ECO:0000313" key="9">
    <source>
        <dbReference type="Proteomes" id="UP000613840"/>
    </source>
</evidence>
<evidence type="ECO:0000256" key="2">
    <source>
        <dbReference type="ARBA" id="ARBA00007362"/>
    </source>
</evidence>
<name>A0A917SG38_9ACTN</name>
<feature type="domain" description="EamA" evidence="7">
    <location>
        <begin position="153"/>
        <end position="295"/>
    </location>
</feature>